<feature type="region of interest" description="Disordered" evidence="1">
    <location>
        <begin position="87"/>
        <end position="118"/>
    </location>
</feature>
<evidence type="ECO:0000256" key="1">
    <source>
        <dbReference type="SAM" id="MobiDB-lite"/>
    </source>
</evidence>
<reference evidence="3" key="1">
    <citation type="journal article" date="2015" name="Proc. Natl. Acad. Sci. U.S.A.">
        <title>Genome sequence of the Asian Tiger mosquito, Aedes albopictus, reveals insights into its biology, genetics, and evolution.</title>
        <authorList>
            <person name="Chen X.G."/>
            <person name="Jiang X."/>
            <person name="Gu J."/>
            <person name="Xu M."/>
            <person name="Wu Y."/>
            <person name="Deng Y."/>
            <person name="Zhang C."/>
            <person name="Bonizzoni M."/>
            <person name="Dermauw W."/>
            <person name="Vontas J."/>
            <person name="Armbruster P."/>
            <person name="Huang X."/>
            <person name="Yang Y."/>
            <person name="Zhang H."/>
            <person name="He W."/>
            <person name="Peng H."/>
            <person name="Liu Y."/>
            <person name="Wu K."/>
            <person name="Chen J."/>
            <person name="Lirakis M."/>
            <person name="Topalis P."/>
            <person name="Van Leeuwen T."/>
            <person name="Hall A.B."/>
            <person name="Jiang X."/>
            <person name="Thorpe C."/>
            <person name="Mueller R.L."/>
            <person name="Sun C."/>
            <person name="Waterhouse R.M."/>
            <person name="Yan G."/>
            <person name="Tu Z.J."/>
            <person name="Fang X."/>
            <person name="James A.A."/>
        </authorList>
    </citation>
    <scope>NUCLEOTIDE SEQUENCE [LARGE SCALE GENOMIC DNA]</scope>
    <source>
        <strain evidence="3">Foshan</strain>
    </source>
</reference>
<dbReference type="GeneID" id="134289689"/>
<dbReference type="RefSeq" id="XP_062711949.1">
    <property type="nucleotide sequence ID" value="XM_062855965.1"/>
</dbReference>
<feature type="compositionally biased region" description="Polar residues" evidence="1">
    <location>
        <begin position="243"/>
        <end position="255"/>
    </location>
</feature>
<dbReference type="SUPFAM" id="SSF56672">
    <property type="entry name" value="DNA/RNA polymerases"/>
    <property type="match status" value="1"/>
</dbReference>
<dbReference type="CDD" id="cd00303">
    <property type="entry name" value="retropepsin_like"/>
    <property type="match status" value="1"/>
</dbReference>
<name>A0ABM1YVU5_AEDAL</name>
<keyword evidence="3" id="KW-1185">Reference proteome</keyword>
<evidence type="ECO:0000313" key="2">
    <source>
        <dbReference type="EnsemblMetazoa" id="AALFPA23_012578.P18076"/>
    </source>
</evidence>
<dbReference type="InterPro" id="IPR043502">
    <property type="entry name" value="DNA/RNA_pol_sf"/>
</dbReference>
<proteinExistence type="predicted"/>
<dbReference type="PANTHER" id="PTHR47331">
    <property type="entry name" value="PHD-TYPE DOMAIN-CONTAINING PROTEIN"/>
    <property type="match status" value="1"/>
</dbReference>
<feature type="region of interest" description="Disordered" evidence="1">
    <location>
        <begin position="241"/>
        <end position="265"/>
    </location>
</feature>
<organism evidence="2 3">
    <name type="scientific">Aedes albopictus</name>
    <name type="common">Asian tiger mosquito</name>
    <name type="synonym">Stegomyia albopicta</name>
    <dbReference type="NCBI Taxonomy" id="7160"/>
    <lineage>
        <taxon>Eukaryota</taxon>
        <taxon>Metazoa</taxon>
        <taxon>Ecdysozoa</taxon>
        <taxon>Arthropoda</taxon>
        <taxon>Hexapoda</taxon>
        <taxon>Insecta</taxon>
        <taxon>Pterygota</taxon>
        <taxon>Neoptera</taxon>
        <taxon>Endopterygota</taxon>
        <taxon>Diptera</taxon>
        <taxon>Nematocera</taxon>
        <taxon>Culicoidea</taxon>
        <taxon>Culicidae</taxon>
        <taxon>Culicinae</taxon>
        <taxon>Aedini</taxon>
        <taxon>Aedes</taxon>
        <taxon>Stegomyia</taxon>
    </lineage>
</organism>
<accession>A0ABM1YVU5</accession>
<protein>
    <recommendedName>
        <fullName evidence="4">Peptidase aspartic putative domain-containing protein</fullName>
    </recommendedName>
</protein>
<evidence type="ECO:0000313" key="3">
    <source>
        <dbReference type="Proteomes" id="UP000069940"/>
    </source>
</evidence>
<evidence type="ECO:0008006" key="4">
    <source>
        <dbReference type="Google" id="ProtNLM"/>
    </source>
</evidence>
<dbReference type="EnsemblMetazoa" id="AALFPA23_012578.R18076">
    <property type="protein sequence ID" value="AALFPA23_012578.P18076"/>
    <property type="gene ID" value="AALFPA23_012578"/>
</dbReference>
<reference evidence="2" key="2">
    <citation type="submission" date="2025-05" db="UniProtKB">
        <authorList>
            <consortium name="EnsemblMetazoa"/>
        </authorList>
    </citation>
    <scope>IDENTIFICATION</scope>
    <source>
        <strain evidence="2">Foshan</strain>
    </source>
</reference>
<sequence>MSTPSVRKESSSALCNLADEFDKHVSVLNKLEDPREHWNSFLVELLSSKLDPLTQKEWENQFQENVRPVYADLVAFIQKRSRILQSITLSQPSPSTSKSEPKHESKPSRPKTTLYHSANSDSTQKCSLCKQSHTLSQCDEFRKLTPQKRFELAKRQGLCLNCLKSSHMMKNCSAGSCRTCNKRHHTLLHLNSQSVSNTESHDKSVAAQVGQCQQSSQSATVVESPSSVPCIVDQCHGVPRVTGQASSPSDRPTNRSLSSVSSPVPPVIPSSLAQSSSQVTNCQTVTPNHSFVSKACISSVFMLTAYVKVQHVDGTHILARALLDCASEANFVTQSLAQRLCLKRTPANIDVYGISQTVKQVKHKTIITVSSRYGSYTSSMEFLILPTLTRVLPTATVDISKTTCAPSVVCNVSSIDNLESMVHKFWEVESFEKGKALSLEELYCENHFRKTHYRASDGRYVVRLPMRGEMLDSLGESFRIAERRFSAIERKLSSDPQLHAEYSKFMDEYLSLGHMEEIKPDLSPSTPHFYLPHHAIQRPDSTTTKTRVVFDASCRGSNNISLNDLCYVGPTVQPPLIATLVNFRIPRFAVSADAEKMYRQVWVHPDDSLLQLILFRENPAEELKTYRLKTVTYGTAPAPYLATRVLNQLAEDEADKYPLAAPKVGKCFYVDDYFSGDDNEQRLVETNHQLIELLRSGG</sequence>
<dbReference type="PANTHER" id="PTHR47331:SF1">
    <property type="entry name" value="GAG-LIKE PROTEIN"/>
    <property type="match status" value="1"/>
</dbReference>
<dbReference type="Proteomes" id="UP000069940">
    <property type="component" value="Unassembled WGS sequence"/>
</dbReference>